<feature type="non-terminal residue" evidence="1">
    <location>
        <position position="41"/>
    </location>
</feature>
<reference evidence="1" key="1">
    <citation type="journal article" date="2015" name="Nature">
        <title>Complex archaea that bridge the gap between prokaryotes and eukaryotes.</title>
        <authorList>
            <person name="Spang A."/>
            <person name="Saw J.H."/>
            <person name="Jorgensen S.L."/>
            <person name="Zaremba-Niedzwiedzka K."/>
            <person name="Martijn J."/>
            <person name="Lind A.E."/>
            <person name="van Eijk R."/>
            <person name="Schleper C."/>
            <person name="Guy L."/>
            <person name="Ettema T.J."/>
        </authorList>
    </citation>
    <scope>NUCLEOTIDE SEQUENCE</scope>
</reference>
<name>A0A0F9NX48_9ZZZZ</name>
<accession>A0A0F9NX48</accession>
<sequence>MSINYATLQNTVFPASTPSPQTLRKNVDGILEAYGTQIPID</sequence>
<evidence type="ECO:0000313" key="1">
    <source>
        <dbReference type="EMBL" id="KKM93435.1"/>
    </source>
</evidence>
<gene>
    <name evidence="1" type="ORF">LCGC14_1208470</name>
</gene>
<protein>
    <submittedName>
        <fullName evidence="1">Uncharacterized protein</fullName>
    </submittedName>
</protein>
<organism evidence="1">
    <name type="scientific">marine sediment metagenome</name>
    <dbReference type="NCBI Taxonomy" id="412755"/>
    <lineage>
        <taxon>unclassified sequences</taxon>
        <taxon>metagenomes</taxon>
        <taxon>ecological metagenomes</taxon>
    </lineage>
</organism>
<dbReference type="AlphaFoldDB" id="A0A0F9NX48"/>
<proteinExistence type="predicted"/>
<comment type="caution">
    <text evidence="1">The sequence shown here is derived from an EMBL/GenBank/DDBJ whole genome shotgun (WGS) entry which is preliminary data.</text>
</comment>
<dbReference type="EMBL" id="LAZR01006265">
    <property type="protein sequence ID" value="KKM93435.1"/>
    <property type="molecule type" value="Genomic_DNA"/>
</dbReference>